<accession>A0AAW1VY05</accession>
<organism evidence="1 2">
    <name type="scientific">Rubus argutus</name>
    <name type="common">Southern blackberry</name>
    <dbReference type="NCBI Taxonomy" id="59490"/>
    <lineage>
        <taxon>Eukaryota</taxon>
        <taxon>Viridiplantae</taxon>
        <taxon>Streptophyta</taxon>
        <taxon>Embryophyta</taxon>
        <taxon>Tracheophyta</taxon>
        <taxon>Spermatophyta</taxon>
        <taxon>Magnoliopsida</taxon>
        <taxon>eudicotyledons</taxon>
        <taxon>Gunneridae</taxon>
        <taxon>Pentapetalae</taxon>
        <taxon>rosids</taxon>
        <taxon>fabids</taxon>
        <taxon>Rosales</taxon>
        <taxon>Rosaceae</taxon>
        <taxon>Rosoideae</taxon>
        <taxon>Rosoideae incertae sedis</taxon>
        <taxon>Rubus</taxon>
    </lineage>
</organism>
<evidence type="ECO:0000313" key="1">
    <source>
        <dbReference type="EMBL" id="KAK9911937.1"/>
    </source>
</evidence>
<dbReference type="EMBL" id="JBEDUW010000007">
    <property type="protein sequence ID" value="KAK9911937.1"/>
    <property type="molecule type" value="Genomic_DNA"/>
</dbReference>
<protein>
    <submittedName>
        <fullName evidence="1">Uncharacterized protein</fullName>
    </submittedName>
</protein>
<sequence length="74" mass="8488">MVGCHLLVGGYQGWRSRLGWLTKAGPEGFVTKVTGGRWNLGWSLERISRLEKFSMAASGWPVNRYSKSSYWSYW</sequence>
<proteinExistence type="predicted"/>
<comment type="caution">
    <text evidence="1">The sequence shown here is derived from an EMBL/GenBank/DDBJ whole genome shotgun (WGS) entry which is preliminary data.</text>
</comment>
<reference evidence="1 2" key="1">
    <citation type="journal article" date="2023" name="G3 (Bethesda)">
        <title>A chromosome-length genome assembly and annotation of blackberry (Rubus argutus, cv. 'Hillquist').</title>
        <authorList>
            <person name="Bruna T."/>
            <person name="Aryal R."/>
            <person name="Dudchenko O."/>
            <person name="Sargent D.J."/>
            <person name="Mead D."/>
            <person name="Buti M."/>
            <person name="Cavallini A."/>
            <person name="Hytonen T."/>
            <person name="Andres J."/>
            <person name="Pham M."/>
            <person name="Weisz D."/>
            <person name="Mascagni F."/>
            <person name="Usai G."/>
            <person name="Natali L."/>
            <person name="Bassil N."/>
            <person name="Fernandez G.E."/>
            <person name="Lomsadze A."/>
            <person name="Armour M."/>
            <person name="Olukolu B."/>
            <person name="Poorten T."/>
            <person name="Britton C."/>
            <person name="Davik J."/>
            <person name="Ashrafi H."/>
            <person name="Aiden E.L."/>
            <person name="Borodovsky M."/>
            <person name="Worthington M."/>
        </authorList>
    </citation>
    <scope>NUCLEOTIDE SEQUENCE [LARGE SCALE GENOMIC DNA]</scope>
    <source>
        <strain evidence="1">PI 553951</strain>
    </source>
</reference>
<dbReference type="AlphaFoldDB" id="A0AAW1VY05"/>
<evidence type="ECO:0000313" key="2">
    <source>
        <dbReference type="Proteomes" id="UP001457282"/>
    </source>
</evidence>
<name>A0AAW1VY05_RUBAR</name>
<keyword evidence="2" id="KW-1185">Reference proteome</keyword>
<dbReference type="Proteomes" id="UP001457282">
    <property type="component" value="Unassembled WGS sequence"/>
</dbReference>
<gene>
    <name evidence="1" type="ORF">M0R45_035817</name>
</gene>